<name>A0ABX0TE83_9MICO</name>
<gene>
    <name evidence="4" type="ORF">E9228_002753</name>
</gene>
<evidence type="ECO:0000313" key="5">
    <source>
        <dbReference type="Proteomes" id="UP001318300"/>
    </source>
</evidence>
<evidence type="ECO:0000256" key="2">
    <source>
        <dbReference type="SAM" id="Phobius"/>
    </source>
</evidence>
<evidence type="ECO:0000256" key="1">
    <source>
        <dbReference type="SAM" id="MobiDB-lite"/>
    </source>
</evidence>
<reference evidence="4 5" key="1">
    <citation type="submission" date="2020-03" db="EMBL/GenBank/DDBJ databases">
        <title>Above-ground endophytic microbial communities from plants in different locations in the United States.</title>
        <authorList>
            <person name="Frank C."/>
        </authorList>
    </citation>
    <scope>NUCLEOTIDE SEQUENCE [LARGE SCALE GENOMIC DNA]</scope>
    <source>
        <strain evidence="4 5">WW7</strain>
    </source>
</reference>
<proteinExistence type="predicted"/>
<keyword evidence="3" id="KW-0732">Signal</keyword>
<feature type="region of interest" description="Disordered" evidence="1">
    <location>
        <begin position="214"/>
        <end position="236"/>
    </location>
</feature>
<keyword evidence="2" id="KW-0812">Transmembrane</keyword>
<dbReference type="RefSeq" id="WP_166781096.1">
    <property type="nucleotide sequence ID" value="NZ_JAAOYO010000004.1"/>
</dbReference>
<keyword evidence="2" id="KW-1133">Transmembrane helix</keyword>
<accession>A0ABX0TE83</accession>
<keyword evidence="2" id="KW-0472">Membrane</keyword>
<protein>
    <submittedName>
        <fullName evidence="4">Uncharacterized protein</fullName>
    </submittedName>
</protein>
<dbReference type="Proteomes" id="UP001318300">
    <property type="component" value="Unassembled WGS sequence"/>
</dbReference>
<comment type="caution">
    <text evidence="4">The sequence shown here is derived from an EMBL/GenBank/DDBJ whole genome shotgun (WGS) entry which is preliminary data.</text>
</comment>
<organism evidence="4 5">
    <name type="scientific">Curtobacterium salicis</name>
    <dbReference type="NCBI Taxonomy" id="1779862"/>
    <lineage>
        <taxon>Bacteria</taxon>
        <taxon>Bacillati</taxon>
        <taxon>Actinomycetota</taxon>
        <taxon>Actinomycetes</taxon>
        <taxon>Micrococcales</taxon>
        <taxon>Microbacteriaceae</taxon>
        <taxon>Curtobacterium</taxon>
    </lineage>
</organism>
<feature type="transmembrane region" description="Helical" evidence="2">
    <location>
        <begin position="240"/>
        <end position="262"/>
    </location>
</feature>
<dbReference type="EMBL" id="JAAOYO010000004">
    <property type="protein sequence ID" value="NII42095.1"/>
    <property type="molecule type" value="Genomic_DNA"/>
</dbReference>
<feature type="chain" id="PRO_5046089450" evidence="3">
    <location>
        <begin position="27"/>
        <end position="274"/>
    </location>
</feature>
<keyword evidence="5" id="KW-1185">Reference proteome</keyword>
<evidence type="ECO:0000256" key="3">
    <source>
        <dbReference type="SAM" id="SignalP"/>
    </source>
</evidence>
<feature type="compositionally biased region" description="Low complexity" evidence="1">
    <location>
        <begin position="214"/>
        <end position="227"/>
    </location>
</feature>
<evidence type="ECO:0000313" key="4">
    <source>
        <dbReference type="EMBL" id="NII42095.1"/>
    </source>
</evidence>
<feature type="signal peptide" evidence="3">
    <location>
        <begin position="1"/>
        <end position="26"/>
    </location>
</feature>
<sequence length="274" mass="28362">MRLWGILSAVAAAGVLVLSTPVAADAASLDRRPDIPTTPVFDAPQGNLALSSKGTVTFSGTATPNSKIFIGTGDPRDVHLKRTYDDCRNDLPVSGRTMQPEQDVCLEDLVASGELPADTKTTGSTIVMPFKDPNVWIWTDDDGQFSLAATYTPGRYTMVAYAESCKQVDMTAGRMLDTDFTGEAPAGVGYTCSQSAVTKPASFTLEPAATRPSVAASASPAAALPASKQQQEGEADTPSAVPAIALGAVLAAVAAGAAVVVVTRRRSKAKATVQ</sequence>